<dbReference type="InterPro" id="IPR038187">
    <property type="entry name" value="NAC_A/B_dom_sf"/>
</dbReference>
<evidence type="ECO:0000256" key="1">
    <source>
        <dbReference type="SAM" id="MobiDB-lite"/>
    </source>
</evidence>
<dbReference type="AlphaFoldDB" id="A0A0D2WPS1"/>
<dbReference type="InParanoid" id="A0A0D2WPS1"/>
<dbReference type="PhylomeDB" id="A0A0D2WPS1"/>
<dbReference type="Pfam" id="PF01849">
    <property type="entry name" value="NAC"/>
    <property type="match status" value="1"/>
</dbReference>
<feature type="domain" description="NAC-A/B" evidence="2">
    <location>
        <begin position="43"/>
        <end position="108"/>
    </location>
</feature>
<sequence>MTTAVEDKKKEEVPIQEIEEGESSNDEEEKGEDVAAEGEDKHSRGEKKARKAISKLGLKHMPEVTRVQIRKTRAFDLTIAKPDVYRAPGSDTYIVFGAAKMQDFNQQQKQYANAAEQFKNLNLGNAAAESAAPAAAAVEDGPVDETGVDAKDIELIMSQAPSATRAQAVAALKKSNNDIVNALLSLTN</sequence>
<dbReference type="STRING" id="595528.A0A0D2WPS1"/>
<feature type="region of interest" description="Disordered" evidence="1">
    <location>
        <begin position="1"/>
        <end position="52"/>
    </location>
</feature>
<evidence type="ECO:0000313" key="3">
    <source>
        <dbReference type="EMBL" id="KJE92738.1"/>
    </source>
</evidence>
<keyword evidence="4" id="KW-1185">Reference proteome</keyword>
<protein>
    <submittedName>
        <fullName evidence="3">Nascent polypeptide-associated complex subunit alpha</fullName>
    </submittedName>
</protein>
<dbReference type="Gene3D" id="1.10.8.10">
    <property type="entry name" value="DNA helicase RuvA subunit, C-terminal domain"/>
    <property type="match status" value="1"/>
</dbReference>
<dbReference type="SMART" id="SM01407">
    <property type="entry name" value="NAC"/>
    <property type="match status" value="1"/>
</dbReference>
<evidence type="ECO:0000313" key="4">
    <source>
        <dbReference type="Proteomes" id="UP000008743"/>
    </source>
</evidence>
<dbReference type="EMBL" id="KE346364">
    <property type="protein sequence ID" value="KJE92738.1"/>
    <property type="molecule type" value="Genomic_DNA"/>
</dbReference>
<dbReference type="PIRSF" id="PIRSF015901">
    <property type="entry name" value="NAC_alpha"/>
    <property type="match status" value="1"/>
</dbReference>
<organism evidence="3 4">
    <name type="scientific">Capsaspora owczarzaki (strain ATCC 30864)</name>
    <dbReference type="NCBI Taxonomy" id="595528"/>
    <lineage>
        <taxon>Eukaryota</taxon>
        <taxon>Filasterea</taxon>
        <taxon>Capsaspora</taxon>
    </lineage>
</organism>
<dbReference type="CDD" id="cd22054">
    <property type="entry name" value="NAC_NACA"/>
    <property type="match status" value="1"/>
</dbReference>
<evidence type="ECO:0000259" key="2">
    <source>
        <dbReference type="PROSITE" id="PS51151"/>
    </source>
</evidence>
<dbReference type="InterPro" id="IPR002715">
    <property type="entry name" value="Nas_poly-pep-assoc_cplx_dom"/>
</dbReference>
<dbReference type="Pfam" id="PF19026">
    <property type="entry name" value="UBA_HYPK"/>
    <property type="match status" value="1"/>
</dbReference>
<gene>
    <name evidence="3" type="ORF">CAOG_003648</name>
</gene>
<dbReference type="OMA" id="SQKMIFA"/>
<dbReference type="OrthoDB" id="3169036at2759"/>
<dbReference type="InterPro" id="IPR044034">
    <property type="entry name" value="NAC-like_UBA"/>
</dbReference>
<dbReference type="Proteomes" id="UP000008743">
    <property type="component" value="Unassembled WGS sequence"/>
</dbReference>
<name>A0A0D2WPS1_CAPO3</name>
<dbReference type="GO" id="GO:0005854">
    <property type="term" value="C:nascent polypeptide-associated complex"/>
    <property type="evidence" value="ECO:0007669"/>
    <property type="project" value="InterPro"/>
</dbReference>
<proteinExistence type="predicted"/>
<feature type="compositionally biased region" description="Basic and acidic residues" evidence="1">
    <location>
        <begin position="1"/>
        <end position="13"/>
    </location>
</feature>
<dbReference type="PROSITE" id="PS51151">
    <property type="entry name" value="NAC_AB"/>
    <property type="match status" value="1"/>
</dbReference>
<dbReference type="PANTHER" id="PTHR21713">
    <property type="entry name" value="NASCENT POLYPEPTIDE ASSOCIATED COMPLEX ALPHA SUBUNIT-RELATED"/>
    <property type="match status" value="1"/>
</dbReference>
<accession>A0A0D2WPS1</accession>
<dbReference type="InterPro" id="IPR016641">
    <property type="entry name" value="EGD2/NACA0like"/>
</dbReference>
<dbReference type="Gene3D" id="2.20.70.30">
    <property type="entry name" value="Nascent polypeptide-associated complex domain"/>
    <property type="match status" value="1"/>
</dbReference>
<dbReference type="RefSeq" id="XP_004363376.1">
    <property type="nucleotide sequence ID" value="XM_004363319.2"/>
</dbReference>
<feature type="compositionally biased region" description="Acidic residues" evidence="1">
    <location>
        <begin position="17"/>
        <end position="37"/>
    </location>
</feature>
<dbReference type="eggNOG" id="KOG2239">
    <property type="taxonomic scope" value="Eukaryota"/>
</dbReference>
<reference evidence="4" key="1">
    <citation type="submission" date="2011-02" db="EMBL/GenBank/DDBJ databases">
        <title>The Genome Sequence of Capsaspora owczarzaki ATCC 30864.</title>
        <authorList>
            <person name="Russ C."/>
            <person name="Cuomo C."/>
            <person name="Burger G."/>
            <person name="Gray M.W."/>
            <person name="Holland P.W.H."/>
            <person name="King N."/>
            <person name="Lang F.B.F."/>
            <person name="Roger A.J."/>
            <person name="Ruiz-Trillo I."/>
            <person name="Young S.K."/>
            <person name="Zeng Q."/>
            <person name="Gargeya S."/>
            <person name="Alvarado L."/>
            <person name="Berlin A."/>
            <person name="Chapman S.B."/>
            <person name="Chen Z."/>
            <person name="Freedman E."/>
            <person name="Gellesch M."/>
            <person name="Goldberg J."/>
            <person name="Griggs A."/>
            <person name="Gujja S."/>
            <person name="Heilman E."/>
            <person name="Heiman D."/>
            <person name="Howarth C."/>
            <person name="Mehta T."/>
            <person name="Neiman D."/>
            <person name="Pearson M."/>
            <person name="Roberts A."/>
            <person name="Saif S."/>
            <person name="Shea T."/>
            <person name="Shenoy N."/>
            <person name="Sisk P."/>
            <person name="Stolte C."/>
            <person name="Sykes S."/>
            <person name="White J."/>
            <person name="Yandava C."/>
            <person name="Haas B."/>
            <person name="Nusbaum C."/>
            <person name="Birren B."/>
        </authorList>
    </citation>
    <scope>NUCLEOTIDE SEQUENCE</scope>
    <source>
        <strain evidence="4">ATCC 30864</strain>
    </source>
</reference>
<dbReference type="FunCoup" id="A0A0D2WPS1">
    <property type="interactions" value="399"/>
</dbReference>